<dbReference type="Pfam" id="PF02935">
    <property type="entry name" value="COX7C"/>
    <property type="match status" value="1"/>
</dbReference>
<name>A0A3P7P0R3_DIBLA</name>
<evidence type="ECO:0000256" key="5">
    <source>
        <dbReference type="ARBA" id="ARBA00023128"/>
    </source>
</evidence>
<comment type="subcellular location">
    <subcellularLocation>
        <location evidence="1">Mitochondrion inner membrane</location>
        <topology evidence="1">Single-pass membrane protein</topology>
    </subcellularLocation>
</comment>
<dbReference type="InterPro" id="IPR004202">
    <property type="entry name" value="COX7C/Cox8"/>
</dbReference>
<keyword evidence="7" id="KW-0812">Transmembrane</keyword>
<dbReference type="Gene3D" id="4.10.49.10">
    <property type="entry name" value="Cytochrome c oxidase subunit VIIc"/>
    <property type="match status" value="1"/>
</dbReference>
<dbReference type="SUPFAM" id="SSF81427">
    <property type="entry name" value="Mitochondrial cytochrome c oxidase subunit VIIc (aka VIIIa)"/>
    <property type="match status" value="1"/>
</dbReference>
<feature type="transmembrane region" description="Helical" evidence="7">
    <location>
        <begin position="96"/>
        <end position="116"/>
    </location>
</feature>
<evidence type="ECO:0000313" key="8">
    <source>
        <dbReference type="EMBL" id="VDN13972.1"/>
    </source>
</evidence>
<dbReference type="GO" id="GO:0005743">
    <property type="term" value="C:mitochondrial inner membrane"/>
    <property type="evidence" value="ECO:0007669"/>
    <property type="project" value="UniProtKB-SubCell"/>
</dbReference>
<keyword evidence="6 7" id="KW-0472">Membrane</keyword>
<keyword evidence="5" id="KW-0496">Mitochondrion</keyword>
<evidence type="ECO:0000313" key="9">
    <source>
        <dbReference type="Proteomes" id="UP000281553"/>
    </source>
</evidence>
<gene>
    <name evidence="8" type="ORF">DILT_LOCUS9803</name>
</gene>
<evidence type="ECO:0000256" key="4">
    <source>
        <dbReference type="ARBA" id="ARBA00022792"/>
    </source>
</evidence>
<dbReference type="UniPathway" id="UPA00705"/>
<comment type="similarity">
    <text evidence="3">Belongs to the cytochrome c oxidase VIIc family.</text>
</comment>
<keyword evidence="4" id="KW-0999">Mitochondrion inner membrane</keyword>
<dbReference type="GO" id="GO:0045277">
    <property type="term" value="C:respiratory chain complex IV"/>
    <property type="evidence" value="ECO:0007669"/>
    <property type="project" value="InterPro"/>
</dbReference>
<evidence type="ECO:0000256" key="3">
    <source>
        <dbReference type="ARBA" id="ARBA00010514"/>
    </source>
</evidence>
<dbReference type="EMBL" id="UYRU01057888">
    <property type="protein sequence ID" value="VDN13972.1"/>
    <property type="molecule type" value="Genomic_DNA"/>
</dbReference>
<accession>A0A3P7P0R3</accession>
<keyword evidence="7" id="KW-1133">Transmembrane helix</keyword>
<dbReference type="AlphaFoldDB" id="A0A3P7P0R3"/>
<evidence type="ECO:0000256" key="2">
    <source>
        <dbReference type="ARBA" id="ARBA00004673"/>
    </source>
</evidence>
<reference evidence="8 9" key="1">
    <citation type="submission" date="2018-11" db="EMBL/GenBank/DDBJ databases">
        <authorList>
            <consortium name="Pathogen Informatics"/>
        </authorList>
    </citation>
    <scope>NUCLEOTIDE SEQUENCE [LARGE SCALE GENOMIC DNA]</scope>
</reference>
<evidence type="ECO:0000256" key="6">
    <source>
        <dbReference type="ARBA" id="ARBA00023136"/>
    </source>
</evidence>
<organism evidence="8 9">
    <name type="scientific">Dibothriocephalus latus</name>
    <name type="common">Fish tapeworm</name>
    <name type="synonym">Diphyllobothrium latum</name>
    <dbReference type="NCBI Taxonomy" id="60516"/>
    <lineage>
        <taxon>Eukaryota</taxon>
        <taxon>Metazoa</taxon>
        <taxon>Spiralia</taxon>
        <taxon>Lophotrochozoa</taxon>
        <taxon>Platyhelminthes</taxon>
        <taxon>Cestoda</taxon>
        <taxon>Eucestoda</taxon>
        <taxon>Diphyllobothriidea</taxon>
        <taxon>Diphyllobothriidae</taxon>
        <taxon>Dibothriocephalus</taxon>
    </lineage>
</organism>
<protein>
    <submittedName>
        <fullName evidence="8">Uncharacterized protein</fullName>
    </submittedName>
</protein>
<sequence length="125" mass="14326">MKILELLSTLIGDISRFHLNFCAVVKMSMIVRQGCRFLFSDVRFRPIGQLVCTGLKTRPPAIQKIYDKLEHLETSIDQEATPGANLPFNVEKPRVLAFKIILFIGIAFNLPFYLIYRHMRKNAAS</sequence>
<keyword evidence="9" id="KW-1185">Reference proteome</keyword>
<dbReference type="InterPro" id="IPR036636">
    <property type="entry name" value="COX7C/Cox8_sf"/>
</dbReference>
<evidence type="ECO:0000256" key="1">
    <source>
        <dbReference type="ARBA" id="ARBA00004434"/>
    </source>
</evidence>
<dbReference type="GO" id="GO:0006123">
    <property type="term" value="P:mitochondrial electron transport, cytochrome c to oxygen"/>
    <property type="evidence" value="ECO:0007669"/>
    <property type="project" value="InterPro"/>
</dbReference>
<dbReference type="Proteomes" id="UP000281553">
    <property type="component" value="Unassembled WGS sequence"/>
</dbReference>
<evidence type="ECO:0000256" key="7">
    <source>
        <dbReference type="SAM" id="Phobius"/>
    </source>
</evidence>
<comment type="pathway">
    <text evidence="2">Energy metabolism; oxidative phosphorylation.</text>
</comment>
<dbReference type="OrthoDB" id="9974841at2759"/>
<proteinExistence type="inferred from homology"/>